<dbReference type="PROSITE" id="PS00028">
    <property type="entry name" value="ZINC_FINGER_C2H2_1"/>
    <property type="match status" value="4"/>
</dbReference>
<keyword evidence="9" id="KW-0804">Transcription</keyword>
<dbReference type="PANTHER" id="PTHR23235:SF142">
    <property type="entry name" value="ZINC FINGER PROTEIN 384"/>
    <property type="match status" value="1"/>
</dbReference>
<dbReference type="Proteomes" id="UP000261600">
    <property type="component" value="Unplaced"/>
</dbReference>
<dbReference type="GO" id="GO:0005634">
    <property type="term" value="C:nucleus"/>
    <property type="evidence" value="ECO:0007669"/>
    <property type="project" value="UniProtKB-SubCell"/>
</dbReference>
<accession>A0A3Q3IV03</accession>
<dbReference type="InterPro" id="IPR036236">
    <property type="entry name" value="Znf_C2H2_sf"/>
</dbReference>
<keyword evidence="8" id="KW-0238">DNA-binding</keyword>
<dbReference type="AlphaFoldDB" id="A0A3Q3IV03"/>
<feature type="region of interest" description="Disordered" evidence="12">
    <location>
        <begin position="52"/>
        <end position="113"/>
    </location>
</feature>
<keyword evidence="6" id="KW-0862">Zinc</keyword>
<reference evidence="14" key="2">
    <citation type="submission" date="2025-09" db="UniProtKB">
        <authorList>
            <consortium name="Ensembl"/>
        </authorList>
    </citation>
    <scope>IDENTIFICATION</scope>
</reference>
<feature type="domain" description="C2H2-type" evidence="13">
    <location>
        <begin position="144"/>
        <end position="171"/>
    </location>
</feature>
<keyword evidence="3" id="KW-0479">Metal-binding</keyword>
<feature type="compositionally biased region" description="Basic and acidic residues" evidence="12">
    <location>
        <begin position="71"/>
        <end position="99"/>
    </location>
</feature>
<feature type="domain" description="C2H2-type" evidence="13">
    <location>
        <begin position="228"/>
        <end position="255"/>
    </location>
</feature>
<protein>
    <recommendedName>
        <fullName evidence="13">C2H2-type domain-containing protein</fullName>
    </recommendedName>
</protein>
<evidence type="ECO:0000256" key="9">
    <source>
        <dbReference type="ARBA" id="ARBA00023163"/>
    </source>
</evidence>
<evidence type="ECO:0000256" key="12">
    <source>
        <dbReference type="SAM" id="MobiDB-lite"/>
    </source>
</evidence>
<feature type="compositionally biased region" description="Polar residues" evidence="12">
    <location>
        <begin position="100"/>
        <end position="113"/>
    </location>
</feature>
<sequence length="259" mass="29454">MKDPEPTRSCQLKCNLSKQVLILPDKGARNSRDLPSPVPTAVLPFPVPTAVLQKSPSDNSNATSPVMRWKRATEMKEIRQTRRGNDKSSFTHHDNEKETIQSSPKQTNGSRDATVSSVTSVESLFITVVGRSRHTNLRTGEKPYKCDICHKAYTSKSGLTNHHWYHVEDKPHKCDDCPQSFGHKQQLRIHSRSHTGEKPYSCDICAKSFSDLRCLSKHRLRHSGEKHYSCQVCGKRFSLPAKLKQHEKIHTQREKPHSL</sequence>
<organism evidence="14 15">
    <name type="scientific">Monopterus albus</name>
    <name type="common">Swamp eel</name>
    <dbReference type="NCBI Taxonomy" id="43700"/>
    <lineage>
        <taxon>Eukaryota</taxon>
        <taxon>Metazoa</taxon>
        <taxon>Chordata</taxon>
        <taxon>Craniata</taxon>
        <taxon>Vertebrata</taxon>
        <taxon>Euteleostomi</taxon>
        <taxon>Actinopterygii</taxon>
        <taxon>Neopterygii</taxon>
        <taxon>Teleostei</taxon>
        <taxon>Neoteleostei</taxon>
        <taxon>Acanthomorphata</taxon>
        <taxon>Anabantaria</taxon>
        <taxon>Synbranchiformes</taxon>
        <taxon>Synbranchidae</taxon>
        <taxon>Monopterus</taxon>
    </lineage>
</organism>
<dbReference type="FunFam" id="3.30.160.60:FF:002343">
    <property type="entry name" value="Zinc finger protein 33A"/>
    <property type="match status" value="1"/>
</dbReference>
<proteinExistence type="inferred from homology"/>
<dbReference type="PANTHER" id="PTHR23235">
    <property type="entry name" value="KRUEPPEL-LIKE TRANSCRIPTION FACTOR"/>
    <property type="match status" value="1"/>
</dbReference>
<dbReference type="FunFam" id="3.30.160.60:FF:001289">
    <property type="entry name" value="Zinc finger protein 574"/>
    <property type="match status" value="1"/>
</dbReference>
<feature type="domain" description="C2H2-type" evidence="13">
    <location>
        <begin position="172"/>
        <end position="199"/>
    </location>
</feature>
<dbReference type="FunFam" id="3.30.160.60:FF:001480">
    <property type="entry name" value="Si:cabz01071911.3"/>
    <property type="match status" value="1"/>
</dbReference>
<dbReference type="FunFam" id="3.30.160.60:FF:001370">
    <property type="entry name" value="Zinc finger protein"/>
    <property type="match status" value="1"/>
</dbReference>
<keyword evidence="7" id="KW-0805">Transcription regulation</keyword>
<evidence type="ECO:0000313" key="15">
    <source>
        <dbReference type="Proteomes" id="UP000261600"/>
    </source>
</evidence>
<evidence type="ECO:0000256" key="11">
    <source>
        <dbReference type="PROSITE-ProRule" id="PRU00042"/>
    </source>
</evidence>
<evidence type="ECO:0000256" key="1">
    <source>
        <dbReference type="ARBA" id="ARBA00004123"/>
    </source>
</evidence>
<keyword evidence="5 11" id="KW-0863">Zinc-finger</keyword>
<dbReference type="GO" id="GO:0008270">
    <property type="term" value="F:zinc ion binding"/>
    <property type="evidence" value="ECO:0007669"/>
    <property type="project" value="UniProtKB-KW"/>
</dbReference>
<dbReference type="GO" id="GO:0000981">
    <property type="term" value="F:DNA-binding transcription factor activity, RNA polymerase II-specific"/>
    <property type="evidence" value="ECO:0007669"/>
    <property type="project" value="TreeGrafter"/>
</dbReference>
<comment type="subcellular location">
    <subcellularLocation>
        <location evidence="1">Nucleus</location>
    </subcellularLocation>
</comment>
<keyword evidence="4" id="KW-0677">Repeat</keyword>
<dbReference type="PROSITE" id="PS50157">
    <property type="entry name" value="ZINC_FINGER_C2H2_2"/>
    <property type="match status" value="4"/>
</dbReference>
<dbReference type="Gene3D" id="3.30.160.60">
    <property type="entry name" value="Classic Zinc Finger"/>
    <property type="match status" value="4"/>
</dbReference>
<evidence type="ECO:0000313" key="14">
    <source>
        <dbReference type="Ensembl" id="ENSMALP00000009189.1"/>
    </source>
</evidence>
<dbReference type="SUPFAM" id="SSF57667">
    <property type="entry name" value="beta-beta-alpha zinc fingers"/>
    <property type="match status" value="2"/>
</dbReference>
<feature type="compositionally biased region" description="Polar residues" evidence="12">
    <location>
        <begin position="52"/>
        <end position="64"/>
    </location>
</feature>
<dbReference type="Pfam" id="PF00096">
    <property type="entry name" value="zf-C2H2"/>
    <property type="match status" value="4"/>
</dbReference>
<evidence type="ECO:0000256" key="5">
    <source>
        <dbReference type="ARBA" id="ARBA00022771"/>
    </source>
</evidence>
<evidence type="ECO:0000256" key="2">
    <source>
        <dbReference type="ARBA" id="ARBA00006991"/>
    </source>
</evidence>
<evidence type="ECO:0000256" key="6">
    <source>
        <dbReference type="ARBA" id="ARBA00022833"/>
    </source>
</evidence>
<dbReference type="InterPro" id="IPR013087">
    <property type="entry name" value="Znf_C2H2_type"/>
</dbReference>
<reference evidence="14" key="1">
    <citation type="submission" date="2025-08" db="UniProtKB">
        <authorList>
            <consortium name="Ensembl"/>
        </authorList>
    </citation>
    <scope>IDENTIFICATION</scope>
</reference>
<keyword evidence="10" id="KW-0539">Nucleus</keyword>
<evidence type="ECO:0000256" key="8">
    <source>
        <dbReference type="ARBA" id="ARBA00023125"/>
    </source>
</evidence>
<name>A0A3Q3IV03_MONAL</name>
<evidence type="ECO:0000259" key="13">
    <source>
        <dbReference type="PROSITE" id="PS50157"/>
    </source>
</evidence>
<evidence type="ECO:0000256" key="10">
    <source>
        <dbReference type="ARBA" id="ARBA00023242"/>
    </source>
</evidence>
<dbReference type="SMART" id="SM00355">
    <property type="entry name" value="ZnF_C2H2"/>
    <property type="match status" value="4"/>
</dbReference>
<evidence type="ECO:0000256" key="4">
    <source>
        <dbReference type="ARBA" id="ARBA00022737"/>
    </source>
</evidence>
<feature type="domain" description="C2H2-type" evidence="13">
    <location>
        <begin position="200"/>
        <end position="227"/>
    </location>
</feature>
<keyword evidence="15" id="KW-1185">Reference proteome</keyword>
<comment type="similarity">
    <text evidence="2">Belongs to the krueppel C2H2-type zinc-finger protein family.</text>
</comment>
<evidence type="ECO:0000256" key="7">
    <source>
        <dbReference type="ARBA" id="ARBA00023015"/>
    </source>
</evidence>
<dbReference type="Ensembl" id="ENSMALT00000009381.1">
    <property type="protein sequence ID" value="ENSMALP00000009189.1"/>
    <property type="gene ID" value="ENSMALG00000006536.1"/>
</dbReference>
<evidence type="ECO:0000256" key="3">
    <source>
        <dbReference type="ARBA" id="ARBA00022723"/>
    </source>
</evidence>
<dbReference type="GO" id="GO:0000978">
    <property type="term" value="F:RNA polymerase II cis-regulatory region sequence-specific DNA binding"/>
    <property type="evidence" value="ECO:0007669"/>
    <property type="project" value="TreeGrafter"/>
</dbReference>